<dbReference type="EMBL" id="JAPESX010001949">
    <property type="protein sequence ID" value="KAJ8110294.1"/>
    <property type="molecule type" value="Genomic_DNA"/>
</dbReference>
<gene>
    <name evidence="1" type="ORF">ONZ43_g5904</name>
</gene>
<protein>
    <submittedName>
        <fullName evidence="1">Uncharacterized protein</fullName>
    </submittedName>
</protein>
<reference evidence="1" key="1">
    <citation type="submission" date="2022-11" db="EMBL/GenBank/DDBJ databases">
        <title>Genome Sequence of Nemania bipapillata.</title>
        <authorList>
            <person name="Buettner E."/>
        </authorList>
    </citation>
    <scope>NUCLEOTIDE SEQUENCE</scope>
    <source>
        <strain evidence="1">CP14</strain>
    </source>
</reference>
<keyword evidence="2" id="KW-1185">Reference proteome</keyword>
<sequence length="185" mass="21099">MIQVSETLLSALEALWQMGNTLIWVDYLCINQNDNYEKSGQVRMMDIIYSKAATVFAWLGTADRDSDMAMAVLGASRLSEQVELAEEIEVVCDAVIRLFSRPYWTRCWVIQEFCLAKSPIIVCGARSVPWGTMLKRLDELGSSVPAQYARHLISPIRQMRYREQNRLRADLSPAILETNFTRSSL</sequence>
<dbReference type="Proteomes" id="UP001153334">
    <property type="component" value="Unassembled WGS sequence"/>
</dbReference>
<proteinExistence type="predicted"/>
<evidence type="ECO:0000313" key="2">
    <source>
        <dbReference type="Proteomes" id="UP001153334"/>
    </source>
</evidence>
<evidence type="ECO:0000313" key="1">
    <source>
        <dbReference type="EMBL" id="KAJ8110294.1"/>
    </source>
</evidence>
<organism evidence="1 2">
    <name type="scientific">Nemania bipapillata</name>
    <dbReference type="NCBI Taxonomy" id="110536"/>
    <lineage>
        <taxon>Eukaryota</taxon>
        <taxon>Fungi</taxon>
        <taxon>Dikarya</taxon>
        <taxon>Ascomycota</taxon>
        <taxon>Pezizomycotina</taxon>
        <taxon>Sordariomycetes</taxon>
        <taxon>Xylariomycetidae</taxon>
        <taxon>Xylariales</taxon>
        <taxon>Xylariaceae</taxon>
        <taxon>Nemania</taxon>
    </lineage>
</organism>
<comment type="caution">
    <text evidence="1">The sequence shown here is derived from an EMBL/GenBank/DDBJ whole genome shotgun (WGS) entry which is preliminary data.</text>
</comment>
<name>A0ACC2I5T0_9PEZI</name>
<accession>A0ACC2I5T0</accession>